<evidence type="ECO:0008006" key="6">
    <source>
        <dbReference type="Google" id="ProtNLM"/>
    </source>
</evidence>
<evidence type="ECO:0000313" key="4">
    <source>
        <dbReference type="EMBL" id="KAF3952002.1"/>
    </source>
</evidence>
<dbReference type="Pfam" id="PF14392">
    <property type="entry name" value="zf-CCHC_4"/>
    <property type="match status" value="1"/>
</dbReference>
<dbReference type="Proteomes" id="UP000737018">
    <property type="component" value="Unassembled WGS sequence"/>
</dbReference>
<feature type="region of interest" description="Disordered" evidence="1">
    <location>
        <begin position="402"/>
        <end position="466"/>
    </location>
</feature>
<dbReference type="PANTHER" id="PTHR31286">
    <property type="entry name" value="GLYCINE-RICH CELL WALL STRUCTURAL PROTEIN 1.8-LIKE"/>
    <property type="match status" value="1"/>
</dbReference>
<comment type="caution">
    <text evidence="4">The sequence shown here is derived from an EMBL/GenBank/DDBJ whole genome shotgun (WGS) entry which is preliminary data.</text>
</comment>
<dbReference type="OrthoDB" id="1695837at2759"/>
<name>A0A8J4VBN2_9ROSI</name>
<accession>A0A8J4VBN2</accession>
<feature type="region of interest" description="Disordered" evidence="1">
    <location>
        <begin position="244"/>
        <end position="285"/>
    </location>
</feature>
<evidence type="ECO:0000259" key="2">
    <source>
        <dbReference type="Pfam" id="PF14111"/>
    </source>
</evidence>
<dbReference type="PANTHER" id="PTHR31286:SF167">
    <property type="entry name" value="OS09G0268800 PROTEIN"/>
    <property type="match status" value="1"/>
</dbReference>
<keyword evidence="5" id="KW-1185">Reference proteome</keyword>
<protein>
    <recommendedName>
        <fullName evidence="6">DUF4283 domain-containing protein</fullName>
    </recommendedName>
</protein>
<reference evidence="4" key="1">
    <citation type="submission" date="2020-03" db="EMBL/GenBank/DDBJ databases">
        <title>Castanea mollissima Vanexum genome sequencing.</title>
        <authorList>
            <person name="Staton M."/>
        </authorList>
    </citation>
    <scope>NUCLEOTIDE SEQUENCE</scope>
    <source>
        <tissue evidence="4">Leaf</tissue>
    </source>
</reference>
<feature type="region of interest" description="Disordered" evidence="1">
    <location>
        <begin position="364"/>
        <end position="388"/>
    </location>
</feature>
<feature type="compositionally biased region" description="Pro residues" evidence="1">
    <location>
        <begin position="257"/>
        <end position="276"/>
    </location>
</feature>
<gene>
    <name evidence="4" type="ORF">CMV_022403</name>
</gene>
<feature type="compositionally biased region" description="Low complexity" evidence="1">
    <location>
        <begin position="402"/>
        <end position="418"/>
    </location>
</feature>
<dbReference type="InterPro" id="IPR025836">
    <property type="entry name" value="Zn_knuckle_CX2CX4HX4C"/>
</dbReference>
<dbReference type="EMBL" id="JRKL02004679">
    <property type="protein sequence ID" value="KAF3952002.1"/>
    <property type="molecule type" value="Genomic_DNA"/>
</dbReference>
<feature type="domain" description="DUF4283" evidence="2">
    <location>
        <begin position="28"/>
        <end position="101"/>
    </location>
</feature>
<sequence length="510" mass="57120">MEDLAGQCARLSLHAKECQTIPLAQAVEDNNRILVAKLFTKRRVNVEALSQTLKTMWRFVKDFEVRDLTSNKVLLLFADDADMQKILSQGPWTFDKYLIGLYKPGAKESVDDANFDTASFWIQIHDLPLCRMNRTNVATIGNTLGTVEQVDASPTGECRGRCLRVRVNINITQPLCRGRYVDLGDSEPHWISFQYERMPIFCYWCGVLNHNERDCKLWSDSGETLNKEDQQYGPWLRATMTNVQPSQVVHTKTAKPSAPPRPHRPTPSPSMRPSPPVVKDMHPPPEQPNIIQPAAAVICAETPDSVPSNTEILSDPTLFNAHIMEIDKVLNYFPNSNLTNPLTQLAPSTVTETSLLPFLNSTKSAIPSKENPETLNTIHPNIPHTIPEPHITETLNPDIPETQKTTTSPTCSTPTVNTGPPLGTWRRLGPPRQIMDTSDSSDHPVGPKRKTHATHADTLHDKKQKLSDAEEKILHDKKQQLLDDEAKTLGKLMADNLGSAVAAWQHYREQ</sequence>
<feature type="domain" description="Zinc knuckle CX2CX4HX4C" evidence="3">
    <location>
        <begin position="169"/>
        <end position="216"/>
    </location>
</feature>
<dbReference type="Pfam" id="PF14111">
    <property type="entry name" value="DUF4283"/>
    <property type="match status" value="1"/>
</dbReference>
<proteinExistence type="predicted"/>
<dbReference type="InterPro" id="IPR025558">
    <property type="entry name" value="DUF4283"/>
</dbReference>
<evidence type="ECO:0000256" key="1">
    <source>
        <dbReference type="SAM" id="MobiDB-lite"/>
    </source>
</evidence>
<dbReference type="AlphaFoldDB" id="A0A8J4VBN2"/>
<organism evidence="4 5">
    <name type="scientific">Castanea mollissima</name>
    <name type="common">Chinese chestnut</name>
    <dbReference type="NCBI Taxonomy" id="60419"/>
    <lineage>
        <taxon>Eukaryota</taxon>
        <taxon>Viridiplantae</taxon>
        <taxon>Streptophyta</taxon>
        <taxon>Embryophyta</taxon>
        <taxon>Tracheophyta</taxon>
        <taxon>Spermatophyta</taxon>
        <taxon>Magnoliopsida</taxon>
        <taxon>eudicotyledons</taxon>
        <taxon>Gunneridae</taxon>
        <taxon>Pentapetalae</taxon>
        <taxon>rosids</taxon>
        <taxon>fabids</taxon>
        <taxon>Fagales</taxon>
        <taxon>Fagaceae</taxon>
        <taxon>Castanea</taxon>
    </lineage>
</organism>
<feature type="compositionally biased region" description="Basic and acidic residues" evidence="1">
    <location>
        <begin position="454"/>
        <end position="466"/>
    </location>
</feature>
<dbReference type="InterPro" id="IPR040256">
    <property type="entry name" value="At4g02000-like"/>
</dbReference>
<evidence type="ECO:0000313" key="5">
    <source>
        <dbReference type="Proteomes" id="UP000737018"/>
    </source>
</evidence>
<evidence type="ECO:0000259" key="3">
    <source>
        <dbReference type="Pfam" id="PF14392"/>
    </source>
</evidence>